<evidence type="ECO:0000256" key="3">
    <source>
        <dbReference type="ARBA" id="ARBA00022692"/>
    </source>
</evidence>
<feature type="transmembrane region" description="Helical" evidence="7">
    <location>
        <begin position="239"/>
        <end position="262"/>
    </location>
</feature>
<keyword evidence="3 7" id="KW-0812">Transmembrane</keyword>
<organism evidence="8 9">
    <name type="scientific">Takifugu flavidus</name>
    <name type="common">sansaifugu</name>
    <dbReference type="NCBI Taxonomy" id="433684"/>
    <lineage>
        <taxon>Eukaryota</taxon>
        <taxon>Metazoa</taxon>
        <taxon>Chordata</taxon>
        <taxon>Craniata</taxon>
        <taxon>Vertebrata</taxon>
        <taxon>Euteleostomi</taxon>
        <taxon>Actinopterygii</taxon>
        <taxon>Neopterygii</taxon>
        <taxon>Teleostei</taxon>
        <taxon>Neoteleostei</taxon>
        <taxon>Acanthomorphata</taxon>
        <taxon>Eupercaria</taxon>
        <taxon>Tetraodontiformes</taxon>
        <taxon>Tetradontoidea</taxon>
        <taxon>Tetraodontidae</taxon>
        <taxon>Takifugu</taxon>
    </lineage>
</organism>
<feature type="transmembrane region" description="Helical" evidence="7">
    <location>
        <begin position="200"/>
        <end position="227"/>
    </location>
</feature>
<dbReference type="Gene3D" id="1.20.140.150">
    <property type="match status" value="1"/>
</dbReference>
<keyword evidence="4 7" id="KW-1133">Transmembrane helix</keyword>
<comment type="subcellular location">
    <subcellularLocation>
        <location evidence="1">Membrane</location>
        <topology evidence="1">Multi-pass membrane protein</topology>
    </subcellularLocation>
</comment>
<dbReference type="EMBL" id="RHFK02000010">
    <property type="protein sequence ID" value="TWW70397.1"/>
    <property type="molecule type" value="Genomic_DNA"/>
</dbReference>
<reference evidence="8 9" key="1">
    <citation type="submission" date="2019-04" db="EMBL/GenBank/DDBJ databases">
        <title>Chromosome genome assembly for Takifugu flavidus.</title>
        <authorList>
            <person name="Xiao S."/>
        </authorList>
    </citation>
    <scope>NUCLEOTIDE SEQUENCE [LARGE SCALE GENOMIC DNA]</scope>
    <source>
        <strain evidence="8">HTHZ2018</strain>
        <tissue evidence="8">Muscle</tissue>
    </source>
</reference>
<feature type="transmembrane region" description="Helical" evidence="7">
    <location>
        <begin position="282"/>
        <end position="308"/>
    </location>
</feature>
<gene>
    <name evidence="8" type="ORF">D4764_18G0012030</name>
</gene>
<dbReference type="GO" id="GO:0005886">
    <property type="term" value="C:plasma membrane"/>
    <property type="evidence" value="ECO:0007669"/>
    <property type="project" value="TreeGrafter"/>
</dbReference>
<comment type="caution">
    <text evidence="8">The sequence shown here is derived from an EMBL/GenBank/DDBJ whole genome shotgun (WGS) entry which is preliminary data.</text>
</comment>
<dbReference type="Pfam" id="PF07803">
    <property type="entry name" value="GSG-1"/>
    <property type="match status" value="1"/>
</dbReference>
<keyword evidence="5 7" id="KW-0472">Membrane</keyword>
<name>A0A5C6NXF4_9TELE</name>
<dbReference type="PANTHER" id="PTHR10671:SF35">
    <property type="entry name" value="GERM CELL-SPECIFIC GENE 1-LIKE PROTEIN"/>
    <property type="match status" value="1"/>
</dbReference>
<protein>
    <submittedName>
        <fullName evidence="8">Germ cell-specific gene 1-like protein</fullName>
    </submittedName>
</protein>
<dbReference type="PANTHER" id="PTHR10671">
    <property type="entry name" value="EPITHELIAL MEMBRANE PROTEIN-RELATED"/>
    <property type="match status" value="1"/>
</dbReference>
<dbReference type="InterPro" id="IPR012478">
    <property type="entry name" value="GSG-1"/>
</dbReference>
<accession>A0A5C6NXF4</accession>
<dbReference type="Proteomes" id="UP000324091">
    <property type="component" value="Chromosome 18"/>
</dbReference>
<evidence type="ECO:0000256" key="6">
    <source>
        <dbReference type="SAM" id="MobiDB-lite"/>
    </source>
</evidence>
<evidence type="ECO:0000256" key="1">
    <source>
        <dbReference type="ARBA" id="ARBA00004141"/>
    </source>
</evidence>
<keyword evidence="9" id="KW-1185">Reference proteome</keyword>
<sequence>MKTTRKCRALLSVSLNLVALFFSTTAFITTYWCEGTQRVPKPNCSKQRRHNCIDYGVNETDQNKVHYSWETGDDRFLFRRFHTGIWYSCEENIHEAGGLTTPRTSDFKLSTHTKYQPQTDALAPPSGGSSIGQSDLREAEGVSSCSPGAEMAKLISPCVFHLSTSLFLSSSLCTLPPPLHPPGENCRSFIDLAPASERGVLWLSVVSEVLYILLLVVGFSLMCLELFHSSNVIDGLKLNAFAAVFTVLSGLLGMVAHMMYTQVFQITVSLGPEDWRPHNWDYGWSFCMAWGSFTCCMAASVTTLNSYTKTVIEFRHKRKLFEQGLREEQNYLDQEAFHYFRDRSLQSISSAVEVYPGHSGTRVGLVVGGPVPGPGPGSLPGPGRGKMRAPASVDPGENTDSLGEEQC</sequence>
<comment type="similarity">
    <text evidence="2">Belongs to the GSG1 family.</text>
</comment>
<evidence type="ECO:0000313" key="8">
    <source>
        <dbReference type="EMBL" id="TWW70397.1"/>
    </source>
</evidence>
<dbReference type="Pfam" id="PF00822">
    <property type="entry name" value="PMP22_Claudin"/>
    <property type="match status" value="1"/>
</dbReference>
<dbReference type="InterPro" id="IPR004031">
    <property type="entry name" value="PMP22/EMP/MP20/Claudin"/>
</dbReference>
<evidence type="ECO:0000313" key="9">
    <source>
        <dbReference type="Proteomes" id="UP000324091"/>
    </source>
</evidence>
<proteinExistence type="inferred from homology"/>
<evidence type="ECO:0000256" key="2">
    <source>
        <dbReference type="ARBA" id="ARBA00007425"/>
    </source>
</evidence>
<feature type="region of interest" description="Disordered" evidence="6">
    <location>
        <begin position="368"/>
        <end position="407"/>
    </location>
</feature>
<evidence type="ECO:0000256" key="7">
    <source>
        <dbReference type="SAM" id="Phobius"/>
    </source>
</evidence>
<evidence type="ECO:0000256" key="4">
    <source>
        <dbReference type="ARBA" id="ARBA00022989"/>
    </source>
</evidence>
<dbReference type="FunFam" id="1.20.140.150:FF:000051">
    <property type="entry name" value="Germ cell associated 1"/>
    <property type="match status" value="1"/>
</dbReference>
<evidence type="ECO:0000256" key="5">
    <source>
        <dbReference type="ARBA" id="ARBA00023136"/>
    </source>
</evidence>
<dbReference type="InterPro" id="IPR050579">
    <property type="entry name" value="PMP-22/EMP/MP20-like"/>
</dbReference>
<dbReference type="AlphaFoldDB" id="A0A5C6NXF4"/>